<organism evidence="2">
    <name type="scientific">Perkinsus marinus (strain ATCC 50983 / TXsc)</name>
    <dbReference type="NCBI Taxonomy" id="423536"/>
    <lineage>
        <taxon>Eukaryota</taxon>
        <taxon>Sar</taxon>
        <taxon>Alveolata</taxon>
        <taxon>Perkinsozoa</taxon>
        <taxon>Perkinsea</taxon>
        <taxon>Perkinsida</taxon>
        <taxon>Perkinsidae</taxon>
        <taxon>Perkinsus</taxon>
    </lineage>
</organism>
<protein>
    <submittedName>
        <fullName evidence="1">Uncharacterized protein</fullName>
    </submittedName>
</protein>
<sequence length="97" mass="10367">MKASSSDAAEEPTKGSAFYLSTLQPSTAVVSARAICEGKYLVVGRVASRIQIFGPFGKVGGEDFEAASADVMENGPLLEVPVMGRLMVMEVIRERKE</sequence>
<reference evidence="1 2" key="1">
    <citation type="submission" date="2008-07" db="EMBL/GenBank/DDBJ databases">
        <authorList>
            <person name="El-Sayed N."/>
            <person name="Caler E."/>
            <person name="Inman J."/>
            <person name="Amedeo P."/>
            <person name="Hass B."/>
            <person name="Wortman J."/>
        </authorList>
    </citation>
    <scope>NUCLEOTIDE SEQUENCE [LARGE SCALE GENOMIC DNA]</scope>
    <source>
        <strain evidence="2">ATCC 50983 / TXsc</strain>
    </source>
</reference>
<evidence type="ECO:0000313" key="1">
    <source>
        <dbReference type="EMBL" id="EER19162.1"/>
    </source>
</evidence>
<evidence type="ECO:0000313" key="2">
    <source>
        <dbReference type="Proteomes" id="UP000007800"/>
    </source>
</evidence>
<name>C5K8F5_PERM5</name>
<accession>C5K8F5</accession>
<keyword evidence="2" id="KW-1185">Reference proteome</keyword>
<dbReference type="GeneID" id="9039402"/>
<dbReference type="Proteomes" id="UP000007800">
    <property type="component" value="Unassembled WGS sequence"/>
</dbReference>
<proteinExistence type="predicted"/>
<dbReference type="RefSeq" id="XP_002787366.1">
    <property type="nucleotide sequence ID" value="XM_002787320.1"/>
</dbReference>
<dbReference type="OrthoDB" id="10594115at2759"/>
<dbReference type="InParanoid" id="C5K8F5"/>
<dbReference type="AlphaFoldDB" id="C5K8F5"/>
<dbReference type="EMBL" id="GG671131">
    <property type="protein sequence ID" value="EER19162.1"/>
    <property type="molecule type" value="Genomic_DNA"/>
</dbReference>
<gene>
    <name evidence="1" type="ORF">Pmar_PMAR028628</name>
</gene>